<dbReference type="AlphaFoldDB" id="A0A557QXS9"/>
<dbReference type="InterPro" id="IPR036909">
    <property type="entry name" value="Cyt_c-like_dom_sf"/>
</dbReference>
<dbReference type="PANTHER" id="PTHR35008">
    <property type="entry name" value="BLL4482 PROTEIN-RELATED"/>
    <property type="match status" value="1"/>
</dbReference>
<dbReference type="InterPro" id="IPR008168">
    <property type="entry name" value="Cyt_C_IC"/>
</dbReference>
<evidence type="ECO:0000256" key="2">
    <source>
        <dbReference type="ARBA" id="ARBA00022617"/>
    </source>
</evidence>
<reference evidence="9 10" key="1">
    <citation type="submission" date="2019-07" db="EMBL/GenBank/DDBJ databases">
        <title>The pathways for chlorine oxyanion respiration interact through the shared metabolite chlorate.</title>
        <authorList>
            <person name="Barnum T.P."/>
            <person name="Cheng Y."/>
            <person name="Hill K.A."/>
            <person name="Lucas L.N."/>
            <person name="Carlson H.K."/>
            <person name="Coates J.D."/>
        </authorList>
    </citation>
    <scope>NUCLEOTIDE SEQUENCE [LARGE SCALE GENOMIC DNA]</scope>
    <source>
        <strain evidence="9 10">SFB-3</strain>
    </source>
</reference>
<dbReference type="GO" id="GO:0020037">
    <property type="term" value="F:heme binding"/>
    <property type="evidence" value="ECO:0007669"/>
    <property type="project" value="InterPro"/>
</dbReference>
<feature type="domain" description="Cytochrome c" evidence="8">
    <location>
        <begin position="71"/>
        <end position="161"/>
    </location>
</feature>
<dbReference type="Pfam" id="PF00034">
    <property type="entry name" value="Cytochrom_C"/>
    <property type="match status" value="1"/>
</dbReference>
<evidence type="ECO:0000256" key="1">
    <source>
        <dbReference type="ARBA" id="ARBA00022448"/>
    </source>
</evidence>
<keyword evidence="4" id="KW-0249">Electron transport</keyword>
<gene>
    <name evidence="9" type="ORF">FHP91_08595</name>
</gene>
<keyword evidence="1" id="KW-0813">Transport</keyword>
<dbReference type="Proteomes" id="UP000319502">
    <property type="component" value="Unassembled WGS sequence"/>
</dbReference>
<keyword evidence="10" id="KW-1185">Reference proteome</keyword>
<keyword evidence="2 6" id="KW-0349">Heme</keyword>
<dbReference type="PROSITE" id="PS51007">
    <property type="entry name" value="CYTC"/>
    <property type="match status" value="1"/>
</dbReference>
<dbReference type="Gene3D" id="1.10.760.10">
    <property type="entry name" value="Cytochrome c-like domain"/>
    <property type="match status" value="1"/>
</dbReference>
<evidence type="ECO:0000259" key="8">
    <source>
        <dbReference type="PROSITE" id="PS51007"/>
    </source>
</evidence>
<dbReference type="RefSeq" id="WP_144309170.1">
    <property type="nucleotide sequence ID" value="NZ_VMNK01000006.1"/>
</dbReference>
<dbReference type="OrthoDB" id="9809720at2"/>
<evidence type="ECO:0000256" key="7">
    <source>
        <dbReference type="SAM" id="MobiDB-lite"/>
    </source>
</evidence>
<evidence type="ECO:0000256" key="5">
    <source>
        <dbReference type="ARBA" id="ARBA00023004"/>
    </source>
</evidence>
<dbReference type="PANTHER" id="PTHR35008:SF8">
    <property type="entry name" value="ALCOHOL DEHYDROGENASE CYTOCHROME C SUBUNIT"/>
    <property type="match status" value="1"/>
</dbReference>
<dbReference type="GO" id="GO:0005506">
    <property type="term" value="F:iron ion binding"/>
    <property type="evidence" value="ECO:0007669"/>
    <property type="project" value="InterPro"/>
</dbReference>
<organism evidence="9 10">
    <name type="scientific">Denitromonas halophila</name>
    <dbReference type="NCBI Taxonomy" id="1629404"/>
    <lineage>
        <taxon>Bacteria</taxon>
        <taxon>Pseudomonadati</taxon>
        <taxon>Pseudomonadota</taxon>
        <taxon>Betaproteobacteria</taxon>
        <taxon>Rhodocyclales</taxon>
        <taxon>Zoogloeaceae</taxon>
        <taxon>Denitromonas</taxon>
    </lineage>
</organism>
<keyword evidence="3 6" id="KW-0479">Metal-binding</keyword>
<evidence type="ECO:0000256" key="4">
    <source>
        <dbReference type="ARBA" id="ARBA00022982"/>
    </source>
</evidence>
<dbReference type="GO" id="GO:0009055">
    <property type="term" value="F:electron transfer activity"/>
    <property type="evidence" value="ECO:0007669"/>
    <property type="project" value="InterPro"/>
</dbReference>
<dbReference type="EMBL" id="VMNK01000006">
    <property type="protein sequence ID" value="TVO57715.1"/>
    <property type="molecule type" value="Genomic_DNA"/>
</dbReference>
<evidence type="ECO:0000313" key="9">
    <source>
        <dbReference type="EMBL" id="TVO57715.1"/>
    </source>
</evidence>
<evidence type="ECO:0000256" key="6">
    <source>
        <dbReference type="PROSITE-ProRule" id="PRU00433"/>
    </source>
</evidence>
<dbReference type="InterPro" id="IPR009056">
    <property type="entry name" value="Cyt_c-like_dom"/>
</dbReference>
<feature type="compositionally biased region" description="Basic and acidic residues" evidence="7">
    <location>
        <begin position="10"/>
        <end position="19"/>
    </location>
</feature>
<sequence length="197" mass="20397">MNTPKVLPQQRRENPDPQERSTPVPRLVLLLALVLVAFGIDYISHAEVNSPAGWGDARTRAELIGERPAAGQGVDGGAIYAAMCAGCHQATGQGLPGVFPPLAGSEWVVGKASTAAAILLHGISGPIQVKGQEFNGTMPAFAGSLGDAEIAAVLSHVRSQWGNSAAPIPAALVTETRARHADRTTPFNGGDELAKLP</sequence>
<keyword evidence="5 6" id="KW-0408">Iron</keyword>
<feature type="region of interest" description="Disordered" evidence="7">
    <location>
        <begin position="1"/>
        <end position="21"/>
    </location>
</feature>
<comment type="caution">
    <text evidence="9">The sequence shown here is derived from an EMBL/GenBank/DDBJ whole genome shotgun (WGS) entry which is preliminary data.</text>
</comment>
<evidence type="ECO:0000256" key="3">
    <source>
        <dbReference type="ARBA" id="ARBA00022723"/>
    </source>
</evidence>
<proteinExistence type="predicted"/>
<dbReference type="PRINTS" id="PR00605">
    <property type="entry name" value="CYTCHROMECIC"/>
</dbReference>
<accession>A0A557QXS9</accession>
<evidence type="ECO:0000313" key="10">
    <source>
        <dbReference type="Proteomes" id="UP000319502"/>
    </source>
</evidence>
<dbReference type="InterPro" id="IPR051459">
    <property type="entry name" value="Cytochrome_c-type_DH"/>
</dbReference>
<dbReference type="SUPFAM" id="SSF46626">
    <property type="entry name" value="Cytochrome c"/>
    <property type="match status" value="1"/>
</dbReference>
<protein>
    <submittedName>
        <fullName evidence="9">Cytochrome c</fullName>
    </submittedName>
</protein>
<name>A0A557QXS9_9RHOO</name>